<dbReference type="Pfam" id="PF13786">
    <property type="entry name" value="DUF4179"/>
    <property type="match status" value="1"/>
</dbReference>
<dbReference type="InterPro" id="IPR025436">
    <property type="entry name" value="DUF4179"/>
</dbReference>
<evidence type="ECO:0000259" key="2">
    <source>
        <dbReference type="Pfam" id="PF13786"/>
    </source>
</evidence>
<keyword evidence="1" id="KW-1133">Transmembrane helix</keyword>
<gene>
    <name evidence="3" type="ORF">ACFOEJ_16400</name>
</gene>
<dbReference type="EMBL" id="JBHRUJ010000021">
    <property type="protein sequence ID" value="MFC3212656.1"/>
    <property type="molecule type" value="Genomic_DNA"/>
</dbReference>
<proteinExistence type="predicted"/>
<evidence type="ECO:0000313" key="3">
    <source>
        <dbReference type="EMBL" id="MFC3212656.1"/>
    </source>
</evidence>
<keyword evidence="4" id="KW-1185">Reference proteome</keyword>
<feature type="domain" description="DUF4179" evidence="2">
    <location>
        <begin position="42"/>
        <end position="130"/>
    </location>
</feature>
<sequence>MSFYKDLNEVSQDLDGIEEIPLTAFEEKRILKRVHHQTRPKKRKKKWLGIGFATVAVCVLSLFITIEKGTIANMPFIGETIEKYITQKDSTDYSAYKTAIGETAENELGHLTLNEVMMDDQHLFLSATFEPAAGVDFDYRTHIQPTVKVNGHVYSSTGGQSIELNNSMYTIYNDVKLDQTITAEELSIEISYDTWNFEKTIELPWKYNVEVSQKKLLEERKEFALNQKITLRNGEIITIEKVVSTPISTTVYYDLSQSQSEDIDFDIQTAEGGVDIYRATAFRSTEPGDISYKRFEGLAFDDNKYFLVGRSSTGEILSDPIAIN</sequence>
<protein>
    <submittedName>
        <fullName evidence="3">DUF4179 domain-containing protein</fullName>
    </submittedName>
</protein>
<reference evidence="4" key="1">
    <citation type="journal article" date="2019" name="Int. J. Syst. Evol. Microbiol.">
        <title>The Global Catalogue of Microorganisms (GCM) 10K type strain sequencing project: providing services to taxonomists for standard genome sequencing and annotation.</title>
        <authorList>
            <consortium name="The Broad Institute Genomics Platform"/>
            <consortium name="The Broad Institute Genome Sequencing Center for Infectious Disease"/>
            <person name="Wu L."/>
            <person name="Ma J."/>
        </authorList>
    </citation>
    <scope>NUCLEOTIDE SEQUENCE [LARGE SCALE GENOMIC DNA]</scope>
    <source>
        <strain evidence="4">CCM 320</strain>
    </source>
</reference>
<evidence type="ECO:0000313" key="4">
    <source>
        <dbReference type="Proteomes" id="UP001595625"/>
    </source>
</evidence>
<feature type="transmembrane region" description="Helical" evidence="1">
    <location>
        <begin position="47"/>
        <end position="66"/>
    </location>
</feature>
<dbReference type="Gene3D" id="2.60.40.1630">
    <property type="entry name" value="bacillus anthracis domain"/>
    <property type="match status" value="1"/>
</dbReference>
<organism evidence="3 4">
    <name type="scientific">Planomicrobium okeanokoites</name>
    <name type="common">Planococcus okeanokoites</name>
    <name type="synonym">Flavobacterium okeanokoites</name>
    <dbReference type="NCBI Taxonomy" id="244"/>
    <lineage>
        <taxon>Bacteria</taxon>
        <taxon>Bacillati</taxon>
        <taxon>Bacillota</taxon>
        <taxon>Bacilli</taxon>
        <taxon>Bacillales</taxon>
        <taxon>Caryophanaceae</taxon>
        <taxon>Planomicrobium</taxon>
    </lineage>
</organism>
<keyword evidence="1" id="KW-0812">Transmembrane</keyword>
<accession>A0ABV7KT89</accession>
<comment type="caution">
    <text evidence="3">The sequence shown here is derived from an EMBL/GenBank/DDBJ whole genome shotgun (WGS) entry which is preliminary data.</text>
</comment>
<name>A0ABV7KT89_PLAOK</name>
<evidence type="ECO:0000256" key="1">
    <source>
        <dbReference type="SAM" id="Phobius"/>
    </source>
</evidence>
<dbReference type="RefSeq" id="WP_117314202.1">
    <property type="nucleotide sequence ID" value="NZ_JBHRUJ010000021.1"/>
</dbReference>
<dbReference type="Proteomes" id="UP001595625">
    <property type="component" value="Unassembled WGS sequence"/>
</dbReference>
<keyword evidence="1" id="KW-0472">Membrane</keyword>